<feature type="domain" description="Fibronectin type-III" evidence="16">
    <location>
        <begin position="1072"/>
        <end position="1167"/>
    </location>
</feature>
<dbReference type="FunFam" id="2.60.40.10:FF:000057">
    <property type="entry name" value="neural cell adhesion molecule L1"/>
    <property type="match status" value="1"/>
</dbReference>
<dbReference type="CDD" id="cd05868">
    <property type="entry name" value="Ig4_NrCAM"/>
    <property type="match status" value="1"/>
</dbReference>
<evidence type="ECO:0000256" key="4">
    <source>
        <dbReference type="ARBA" id="ARBA00022692"/>
    </source>
</evidence>
<evidence type="ECO:0000256" key="10">
    <source>
        <dbReference type="ARBA" id="ARBA00023157"/>
    </source>
</evidence>
<dbReference type="InterPro" id="IPR003599">
    <property type="entry name" value="Ig_sub"/>
</dbReference>
<sequence length="1895" mass="210442">MRLVPDLKTVVHVALLFFSKKYGLFAIKRLSRDTGEAALECLAPFCDQRERYWCTPAPSQLPVSQVPLEAGVIPLRLVEFCAGEVMEEKQNSVQEPDRYIWNHFSMSEAFPRSPTLGFNFFHGPYGKFVLQPPTITQQSPKDYIVDPRENIVIQCEAKGKPPPSFSWTRNGTHFDIDKDALVTMKPNSGTLVINIMNGGKAEAYEGVYQCTARNERGAAISNNIVIRPSRSPLWTKEKLEPNQVREGDSLVLHCRPPVGLPPPIIFWMDNVDSLNDTIAANLSDTDIYGAKPVTERQPVLLTPTGSTSTKVELRGNVLLLECIAAGLPTPVIRWIKEGGELPANRTFFENFKKTLKIIDVSEADSGNYKCIARNALGSAHHVISVTVKAAPYWITAPRNLVLSPGEDGTLICRANGNPKPDISWLANGVPIAIAPEDPSRKVDGDTIIFSHVQERSSAVYQCNASNEYGYLLANAFVNVLAEPPRILTPANKLYQVIADSPALLDCAYFGSPKPEIEWFKGVKGSILRGNEYVFHDNGTLEIPVAQKDSTGTYTCVARNKLGKIQNEVQLEVKDPTMIIKQPEYKVIQRYGQVSFECIIKHDSTLLPTVIWLKDNDELPDDERFLVGKDNLTIMNVTDKDDGTYTCVVNTTLDSVSASAVLTVVARPNPPFDLELTGQLERSVELSWVPGDENNSPITNFVIEFEDGLHEPGVWHYQTEVPGTQTTVQLKLSPYVNYSFRVIAVNEIGRSQPSEPSEQYLTKSANPDENPSNVQGIGSEPDNLVITWESLRGFQSNGPGLQYKVSWRQKDVDDEWTSVIVANVSKYIVSGTPTFVPYEIKVQALNDLGYAPEPLEVIGHSGEDLPMVAPGNVQVHVINSTLAKVHWDPVPLKTVRGHLQGYKVYYWKVQSLSRRSRRHVEKKILTFRGNKTFGMLPGLEPYSSYKLNVRVVNGKGEGPASPDKVFKTPEGVPSSPSFLKITNPTLDSLTLEWGSPTHPNGVLTSYILKFQPINNTHELGPLVEIRIPANESSLILKNLNYSTRYKFYFNAQTSVGSGSQITEEAVTIMDEVQPFYPRIRNVTTAAAETYANISWEYEGPDHVNFYVEYGVAGSKEDWKKEIVNGSRSFFVLKGLTPGTAYKVRVGAEGLSQGPGVRSSEDVFETGPAMASRQVDIATQGWFIGLMCAVALLILILLIVCFIRRNKGGKYPVKEKEDAHADPEIQPMKEDDGTFGEYRSMSAWTGKKLDKEKNRKGSCANSPEADPVFTKAKSVRSDRSNFFRRSGDPCSSTRSETSYTRRRARQSSELTRVSSVSASLCREEKRSDEWKCRHGSRHHASEQQIIGLEEGSDSQAGQPSPFQQPLSSNSIHGSLARQHSSLQHWFSQTPDYSSDSEDTQSSYHRKVRPSTTTHFSESEKNSLMKSVILPELATVLKDALTAARQSITSVAQARTHLVKHPRVPITEVPVVPLEATGSSSQNFESDHMDSLKDQTAPGKEKSEADKALEVESSPEDGEMSSESPAEDQEGPDPLRKFDMDNQNYLFKHIKRVLMLKSSKSECASEELLIPSEKGKVDALPIHSAVEDLVCRIWSNPEAKHEAPAVLHKLYPLPMEKAALWGTLPQVDRALVSGDSVLSVPALPKDPTDKKVEEAIKRSFKLVAAQLGVSIYCTYACRALLIWLEKERARFKKQWVPSGAMQRKRRLCKIAANFIHDAAEDSLRLTIKNMACLTVAWRAIWLRPWTSSLDLTCKLLSLPYTGGKLFGESLVQIMKDFSEHKHSLRQLKKKSSVGSSSFSYPHKYLSSFRSPPKFKGGKGSDAEDHKPLKKGSRTPSDRTVKKEDSDDSLVDYGEGVNGQFNEDGSFIGQYSGKKEKEPAEGNESSEAPSPVNAMNSFV</sequence>
<comment type="subcellular location">
    <subcellularLocation>
        <location evidence="1">Cell membrane</location>
        <topology evidence="1">Single-pass type I membrane protein</topology>
    </subcellularLocation>
</comment>
<dbReference type="Pfam" id="PF13927">
    <property type="entry name" value="Ig_3"/>
    <property type="match status" value="2"/>
</dbReference>
<dbReference type="PANTHER" id="PTHR12231:SF257">
    <property type="entry name" value="NEURAL CELL ADHESION MOLECULE L1-LIKE PROTEIN"/>
    <property type="match status" value="1"/>
</dbReference>
<keyword evidence="12" id="KW-0393">Immunoglobulin domain</keyword>
<feature type="region of interest" description="Disordered" evidence="13">
    <location>
        <begin position="1349"/>
        <end position="1368"/>
    </location>
</feature>
<evidence type="ECO:0000256" key="1">
    <source>
        <dbReference type="ARBA" id="ARBA00004251"/>
    </source>
</evidence>
<feature type="domain" description="Ig-like" evidence="15">
    <location>
        <begin position="133"/>
        <end position="221"/>
    </location>
</feature>
<dbReference type="InterPro" id="IPR003961">
    <property type="entry name" value="FN3_dom"/>
</dbReference>
<feature type="compositionally biased region" description="Polar residues" evidence="13">
    <location>
        <begin position="751"/>
        <end position="775"/>
    </location>
</feature>
<dbReference type="SUPFAM" id="SSF48726">
    <property type="entry name" value="Immunoglobulin"/>
    <property type="match status" value="5"/>
</dbReference>
<dbReference type="FunFam" id="2.60.40.10:FF:000100">
    <property type="entry name" value="Neuronal cell adhesion molecule a"/>
    <property type="match status" value="1"/>
</dbReference>
<feature type="transmembrane region" description="Helical" evidence="14">
    <location>
        <begin position="1180"/>
        <end position="1201"/>
    </location>
</feature>
<dbReference type="InterPro" id="IPR003598">
    <property type="entry name" value="Ig_sub2"/>
</dbReference>
<evidence type="ECO:0000256" key="11">
    <source>
        <dbReference type="ARBA" id="ARBA00023180"/>
    </source>
</evidence>
<evidence type="ECO:0000256" key="7">
    <source>
        <dbReference type="ARBA" id="ARBA00022889"/>
    </source>
</evidence>
<dbReference type="InterPro" id="IPR036179">
    <property type="entry name" value="Ig-like_dom_sf"/>
</dbReference>
<dbReference type="FunFam" id="2.60.40.10:FF:000005">
    <property type="entry name" value="Neuronal cell adhesion molecule"/>
    <property type="match status" value="1"/>
</dbReference>
<dbReference type="Gene3D" id="2.60.40.10">
    <property type="entry name" value="Immunoglobulins"/>
    <property type="match status" value="11"/>
</dbReference>
<keyword evidence="11" id="KW-0325">Glycoprotein</keyword>
<dbReference type="PROSITE" id="PS50835">
    <property type="entry name" value="IG_LIKE"/>
    <property type="match status" value="5"/>
</dbReference>
<dbReference type="SMART" id="SM00409">
    <property type="entry name" value="IG"/>
    <property type="match status" value="5"/>
</dbReference>
<keyword evidence="5" id="KW-0732">Signal</keyword>
<feature type="domain" description="Fibronectin type-III" evidence="16">
    <location>
        <begin position="669"/>
        <end position="764"/>
    </location>
</feature>
<dbReference type="Gene3D" id="1.10.287.3160">
    <property type="match status" value="1"/>
</dbReference>
<comment type="similarity">
    <text evidence="2">Belongs to the immunoglobulin superfamily. L1/neurofascin/NgCAM family.</text>
</comment>
<dbReference type="FunFam" id="2.60.40.10:FF:000238">
    <property type="entry name" value="Neuronal cell adhesion molecule"/>
    <property type="match status" value="1"/>
</dbReference>
<feature type="compositionally biased region" description="Polar residues" evidence="13">
    <location>
        <begin position="1351"/>
        <end position="1368"/>
    </location>
</feature>
<reference evidence="18" key="1">
    <citation type="submission" date="2017-11" db="EMBL/GenBank/DDBJ databases">
        <authorList>
            <person name="Lima N.C."/>
            <person name="Parody-Merino A.M."/>
            <person name="Battley P.F."/>
            <person name="Fidler A.E."/>
            <person name="Prosdocimi F."/>
        </authorList>
    </citation>
    <scope>NUCLEOTIDE SEQUENCE [LARGE SCALE GENOMIC DNA]</scope>
</reference>
<dbReference type="FunFam" id="2.60.40.10:FF:000078">
    <property type="entry name" value="Neuronal cell adhesion molecule"/>
    <property type="match status" value="1"/>
</dbReference>
<accession>A0A2I0UJP1</accession>
<evidence type="ECO:0000259" key="16">
    <source>
        <dbReference type="PROSITE" id="PS50853"/>
    </source>
</evidence>
<dbReference type="FunFam" id="2.60.40.10:FF:000114">
    <property type="entry name" value="Neuronal cell adhesion molecule"/>
    <property type="match status" value="1"/>
</dbReference>
<keyword evidence="10" id="KW-1015">Disulfide bond</keyword>
<feature type="region of interest" description="Disordered" evidence="13">
    <location>
        <begin position="1385"/>
        <end position="1418"/>
    </location>
</feature>
<feature type="domain" description="Ig-like" evidence="15">
    <location>
        <begin position="484"/>
        <end position="571"/>
    </location>
</feature>
<feature type="domain" description="Fibronectin type-III" evidence="16">
    <location>
        <begin position="868"/>
        <end position="970"/>
    </location>
</feature>
<dbReference type="InterPro" id="IPR013098">
    <property type="entry name" value="Ig_I-set"/>
</dbReference>
<dbReference type="InterPro" id="IPR026966">
    <property type="entry name" value="Neurofascin/L1/NrCAM_C"/>
</dbReference>
<reference evidence="18" key="2">
    <citation type="submission" date="2017-12" db="EMBL/GenBank/DDBJ databases">
        <title>Genome sequence of the Bar-tailed Godwit (Limosa lapponica baueri).</title>
        <authorList>
            <person name="Lima N.C.B."/>
            <person name="Parody-Merino A.M."/>
            <person name="Battley P.F."/>
            <person name="Fidler A.E."/>
            <person name="Prosdocimi F."/>
        </authorList>
    </citation>
    <scope>NUCLEOTIDE SEQUENCE [LARGE SCALE GENOMIC DNA]</scope>
</reference>
<dbReference type="FunFam" id="2.60.40.10:FF:000347">
    <property type="entry name" value="Neuronal cell adhesion molecule"/>
    <property type="match status" value="1"/>
</dbReference>
<dbReference type="SMART" id="SM00060">
    <property type="entry name" value="FN3"/>
    <property type="match status" value="5"/>
</dbReference>
<evidence type="ECO:0000259" key="15">
    <source>
        <dbReference type="PROSITE" id="PS50835"/>
    </source>
</evidence>
<feature type="domain" description="Fibronectin type-III" evidence="16">
    <location>
        <begin position="769"/>
        <end position="863"/>
    </location>
</feature>
<dbReference type="OrthoDB" id="6244967at2759"/>
<feature type="domain" description="Ig-like" evidence="15">
    <location>
        <begin position="298"/>
        <end position="386"/>
    </location>
</feature>
<dbReference type="Pfam" id="PF00041">
    <property type="entry name" value="fn3"/>
    <property type="match status" value="4"/>
</dbReference>
<feature type="region of interest" description="Disordered" evidence="13">
    <location>
        <begin position="1806"/>
        <end position="1895"/>
    </location>
</feature>
<evidence type="ECO:0000256" key="2">
    <source>
        <dbReference type="ARBA" id="ARBA00008588"/>
    </source>
</evidence>
<feature type="region of interest" description="Disordered" evidence="13">
    <location>
        <begin position="751"/>
        <end position="776"/>
    </location>
</feature>
<dbReference type="FunFam" id="2.60.40.10:FF:000363">
    <property type="entry name" value="neurofascin isoform X1"/>
    <property type="match status" value="1"/>
</dbReference>
<dbReference type="InterPro" id="IPR013783">
    <property type="entry name" value="Ig-like_fold"/>
</dbReference>
<feature type="region of interest" description="Disordered" evidence="13">
    <location>
        <begin position="1210"/>
        <end position="1235"/>
    </location>
</feature>
<dbReference type="GO" id="GO:0030424">
    <property type="term" value="C:axon"/>
    <property type="evidence" value="ECO:0007669"/>
    <property type="project" value="UniProtKB-ARBA"/>
</dbReference>
<name>A0A2I0UJP1_LIMLA</name>
<dbReference type="SMART" id="SM00408">
    <property type="entry name" value="IGc2"/>
    <property type="match status" value="5"/>
</dbReference>
<evidence type="ECO:0000256" key="3">
    <source>
        <dbReference type="ARBA" id="ARBA00022475"/>
    </source>
</evidence>
<proteinExistence type="inferred from homology"/>
<keyword evidence="6" id="KW-0677">Repeat</keyword>
<dbReference type="EMBL" id="KZ505720">
    <property type="protein sequence ID" value="PKU46265.1"/>
    <property type="molecule type" value="Genomic_DNA"/>
</dbReference>
<feature type="compositionally biased region" description="Basic and acidic residues" evidence="13">
    <location>
        <begin position="1482"/>
        <end position="1507"/>
    </location>
</feature>
<dbReference type="Proteomes" id="UP000233556">
    <property type="component" value="Unassembled WGS sequence"/>
</dbReference>
<keyword evidence="18" id="KW-1185">Reference proteome</keyword>
<dbReference type="Pfam" id="PF11560">
    <property type="entry name" value="LAP2alpha"/>
    <property type="match status" value="1"/>
</dbReference>
<keyword evidence="3" id="KW-1003">Cell membrane</keyword>
<dbReference type="GO" id="GO:0005886">
    <property type="term" value="C:plasma membrane"/>
    <property type="evidence" value="ECO:0007669"/>
    <property type="project" value="UniProtKB-SubCell"/>
</dbReference>
<feature type="domain" description="Ig-like" evidence="15">
    <location>
        <begin position="575"/>
        <end position="662"/>
    </location>
</feature>
<feature type="domain" description="Ig-like" evidence="15">
    <location>
        <begin position="391"/>
        <end position="478"/>
    </location>
</feature>
<feature type="region of interest" description="Disordered" evidence="13">
    <location>
        <begin position="1250"/>
        <end position="1309"/>
    </location>
</feature>
<evidence type="ECO:0000313" key="18">
    <source>
        <dbReference type="Proteomes" id="UP000233556"/>
    </source>
</evidence>
<keyword evidence="8 14" id="KW-1133">Transmembrane helix</keyword>
<evidence type="ECO:0000256" key="12">
    <source>
        <dbReference type="ARBA" id="ARBA00023319"/>
    </source>
</evidence>
<evidence type="ECO:0000313" key="17">
    <source>
        <dbReference type="EMBL" id="PKU46265.1"/>
    </source>
</evidence>
<dbReference type="PANTHER" id="PTHR12231">
    <property type="entry name" value="CTX-RELATED TYPE I TRANSMEMBRANE PROTEIN"/>
    <property type="match status" value="1"/>
</dbReference>
<dbReference type="GO" id="GO:0007155">
    <property type="term" value="P:cell adhesion"/>
    <property type="evidence" value="ECO:0007669"/>
    <property type="project" value="UniProtKB-KW"/>
</dbReference>
<evidence type="ECO:0000256" key="8">
    <source>
        <dbReference type="ARBA" id="ARBA00022989"/>
    </source>
</evidence>
<feature type="compositionally biased region" description="Basic and acidic residues" evidence="13">
    <location>
        <begin position="1273"/>
        <end position="1285"/>
    </location>
</feature>
<gene>
    <name evidence="17" type="ORF">llap_3433</name>
</gene>
<evidence type="ECO:0000256" key="5">
    <source>
        <dbReference type="ARBA" id="ARBA00022729"/>
    </source>
</evidence>
<keyword evidence="4 14" id="KW-0812">Transmembrane</keyword>
<evidence type="ECO:0000256" key="6">
    <source>
        <dbReference type="ARBA" id="ARBA00022737"/>
    </source>
</evidence>
<dbReference type="Pfam" id="PF07679">
    <property type="entry name" value="I-set"/>
    <property type="match status" value="3"/>
</dbReference>
<evidence type="ECO:0000256" key="14">
    <source>
        <dbReference type="SAM" id="Phobius"/>
    </source>
</evidence>
<dbReference type="FunFam" id="2.60.40.10:FF:000332">
    <property type="entry name" value="neuronal cell adhesion molecule isoform X2"/>
    <property type="match status" value="1"/>
</dbReference>
<feature type="domain" description="Fibronectin type-III" evidence="16">
    <location>
        <begin position="974"/>
        <end position="1070"/>
    </location>
</feature>
<dbReference type="InterPro" id="IPR051170">
    <property type="entry name" value="Neural/epithelial_adhesion"/>
</dbReference>
<dbReference type="CDD" id="cd00063">
    <property type="entry name" value="FN3"/>
    <property type="match status" value="5"/>
</dbReference>
<feature type="compositionally biased region" description="Basic and acidic residues" evidence="13">
    <location>
        <begin position="1210"/>
        <end position="1230"/>
    </location>
</feature>
<dbReference type="InterPro" id="IPR007110">
    <property type="entry name" value="Ig-like_dom"/>
</dbReference>
<dbReference type="Pfam" id="PF13882">
    <property type="entry name" value="Bravo_FIGEY"/>
    <property type="match status" value="2"/>
</dbReference>
<dbReference type="InterPro" id="IPR021623">
    <property type="entry name" value="LAP2alpha_C"/>
</dbReference>
<feature type="region of interest" description="Disordered" evidence="13">
    <location>
        <begin position="1475"/>
        <end position="1535"/>
    </location>
</feature>
<organism evidence="17 18">
    <name type="scientific">Limosa lapponica baueri</name>
    <dbReference type="NCBI Taxonomy" id="1758121"/>
    <lineage>
        <taxon>Eukaryota</taxon>
        <taxon>Metazoa</taxon>
        <taxon>Chordata</taxon>
        <taxon>Craniata</taxon>
        <taxon>Vertebrata</taxon>
        <taxon>Euteleostomi</taxon>
        <taxon>Archelosauria</taxon>
        <taxon>Archosauria</taxon>
        <taxon>Dinosauria</taxon>
        <taxon>Saurischia</taxon>
        <taxon>Theropoda</taxon>
        <taxon>Coelurosauria</taxon>
        <taxon>Aves</taxon>
        <taxon>Neognathae</taxon>
        <taxon>Neoaves</taxon>
        <taxon>Charadriiformes</taxon>
        <taxon>Scolopacidae</taxon>
        <taxon>Limosa</taxon>
    </lineage>
</organism>
<feature type="compositionally biased region" description="Polar residues" evidence="13">
    <location>
        <begin position="1879"/>
        <end position="1895"/>
    </location>
</feature>
<feature type="compositionally biased region" description="Basic and acidic residues" evidence="13">
    <location>
        <begin position="1832"/>
        <end position="1841"/>
    </location>
</feature>
<dbReference type="InterPro" id="IPR036116">
    <property type="entry name" value="FN3_sf"/>
</dbReference>
<protein>
    <submittedName>
        <fullName evidence="17">Neuronal cell adhesion molecule isoform x4</fullName>
    </submittedName>
</protein>
<dbReference type="PROSITE" id="PS50853">
    <property type="entry name" value="FN3"/>
    <property type="match status" value="5"/>
</dbReference>
<dbReference type="SUPFAM" id="SSF49265">
    <property type="entry name" value="Fibronectin type III"/>
    <property type="match status" value="3"/>
</dbReference>
<evidence type="ECO:0000256" key="9">
    <source>
        <dbReference type="ARBA" id="ARBA00023136"/>
    </source>
</evidence>
<feature type="transmembrane region" description="Helical" evidence="14">
    <location>
        <begin position="1657"/>
        <end position="1681"/>
    </location>
</feature>
<keyword evidence="9 14" id="KW-0472">Membrane</keyword>
<evidence type="ECO:0000256" key="13">
    <source>
        <dbReference type="SAM" id="MobiDB-lite"/>
    </source>
</evidence>
<keyword evidence="7" id="KW-0130">Cell adhesion</keyword>
<dbReference type="CDD" id="cd05874">
    <property type="entry name" value="IgI_NrCAM"/>
    <property type="match status" value="1"/>
</dbReference>
<feature type="compositionally biased region" description="Acidic residues" evidence="13">
    <location>
        <begin position="1510"/>
        <end position="1528"/>
    </location>
</feature>
<dbReference type="CDD" id="cd05731">
    <property type="entry name" value="Ig3_L1-CAM_like"/>
    <property type="match status" value="1"/>
</dbReference>
<dbReference type="FunFam" id="2.60.40.10:FF:000836">
    <property type="entry name" value="Neuronal cell adhesion molecule"/>
    <property type="match status" value="1"/>
</dbReference>